<reference evidence="1 2" key="1">
    <citation type="submission" date="2020-05" db="EMBL/GenBank/DDBJ databases">
        <title>Genomic Encyclopedia of Type Strains, Phase IV (KMG-V): Genome sequencing to study the core and pangenomes of soil and plant-associated prokaryotes.</title>
        <authorList>
            <person name="Whitman W."/>
        </authorList>
    </citation>
    <scope>NUCLEOTIDE SEQUENCE [LARGE SCALE GENOMIC DNA]</scope>
    <source>
        <strain evidence="1 2">C29</strain>
    </source>
</reference>
<gene>
    <name evidence="1" type="ORF">HNQ01_000487</name>
</gene>
<dbReference type="Proteomes" id="UP001516061">
    <property type="component" value="Unassembled WGS sequence"/>
</dbReference>
<evidence type="ECO:0000313" key="2">
    <source>
        <dbReference type="Proteomes" id="UP001516061"/>
    </source>
</evidence>
<organism evidence="1 2">
    <name type="scientific">Sphaerotilus uruguayifluvii</name>
    <dbReference type="NCBI Taxonomy" id="2735897"/>
    <lineage>
        <taxon>Bacteria</taxon>
        <taxon>Pseudomonadati</taxon>
        <taxon>Pseudomonadota</taxon>
        <taxon>Betaproteobacteria</taxon>
        <taxon>Burkholderiales</taxon>
        <taxon>Sphaerotilaceae</taxon>
        <taxon>Sphaerotilus</taxon>
    </lineage>
</organism>
<dbReference type="RefSeq" id="WP_173803743.1">
    <property type="nucleotide sequence ID" value="NZ_JABSNM010000002.1"/>
</dbReference>
<protein>
    <submittedName>
        <fullName evidence="1">Transcriptional regulator with XRE-family HTH domain</fullName>
    </submittedName>
</protein>
<evidence type="ECO:0000313" key="1">
    <source>
        <dbReference type="EMBL" id="NRT54777.1"/>
    </source>
</evidence>
<dbReference type="EMBL" id="JABSNM010000002">
    <property type="protein sequence ID" value="NRT54777.1"/>
    <property type="molecule type" value="Genomic_DNA"/>
</dbReference>
<name>A0ABX2G025_9BURK</name>
<sequence>MATRIDVTRRLDQARAAIPPDWRAVLEREISADPRGKLGLAERMGVSRVYVSRVATGHIPPEQVSPRFIARLYESLEAYICPHTGQTIAPSLCRQTAARTYESLTFAEVDQWRACQSCRHNRLAALAGPSESSQES</sequence>
<comment type="caution">
    <text evidence="1">The sequence shown here is derived from an EMBL/GenBank/DDBJ whole genome shotgun (WGS) entry which is preliminary data.</text>
</comment>
<proteinExistence type="predicted"/>
<keyword evidence="2" id="KW-1185">Reference proteome</keyword>
<accession>A0ABX2G025</accession>